<dbReference type="InterPro" id="IPR013780">
    <property type="entry name" value="Glyco_hydro_b"/>
</dbReference>
<organism evidence="10 11">
    <name type="scientific">Nonomuraea endophytica</name>
    <dbReference type="NCBI Taxonomy" id="714136"/>
    <lineage>
        <taxon>Bacteria</taxon>
        <taxon>Bacillati</taxon>
        <taxon>Actinomycetota</taxon>
        <taxon>Actinomycetes</taxon>
        <taxon>Streptosporangiales</taxon>
        <taxon>Streptosporangiaceae</taxon>
        <taxon>Nonomuraea</taxon>
    </lineage>
</organism>
<dbReference type="PANTHER" id="PTHR43576">
    <property type="entry name" value="ALPHA-L-ARABINOFURANOSIDASE C-RELATED"/>
    <property type="match status" value="1"/>
</dbReference>
<evidence type="ECO:0000256" key="6">
    <source>
        <dbReference type="ARBA" id="ARBA00023277"/>
    </source>
</evidence>
<comment type="similarity">
    <text evidence="2">Belongs to the glycosyl hydrolase 51 family.</text>
</comment>
<dbReference type="EMBL" id="JACHIN010000006">
    <property type="protein sequence ID" value="MBB5079267.1"/>
    <property type="molecule type" value="Genomic_DNA"/>
</dbReference>
<dbReference type="InterPro" id="IPR055235">
    <property type="entry name" value="ASD1_cat"/>
</dbReference>
<dbReference type="InterPro" id="IPR010720">
    <property type="entry name" value="Alpha-L-AF_C"/>
</dbReference>
<dbReference type="GO" id="GO:0000272">
    <property type="term" value="P:polysaccharide catabolic process"/>
    <property type="evidence" value="ECO:0007669"/>
    <property type="project" value="TreeGrafter"/>
</dbReference>
<dbReference type="EC" id="3.2.1.55" evidence="4"/>
<proteinExistence type="inferred from homology"/>
<gene>
    <name evidence="10" type="ORF">HNR40_004753</name>
</gene>
<dbReference type="Gene3D" id="2.60.120.260">
    <property type="entry name" value="Galactose-binding domain-like"/>
    <property type="match status" value="1"/>
</dbReference>
<evidence type="ECO:0000256" key="3">
    <source>
        <dbReference type="ARBA" id="ARBA00011165"/>
    </source>
</evidence>
<dbReference type="Pfam" id="PF13620">
    <property type="entry name" value="CarboxypepD_reg"/>
    <property type="match status" value="1"/>
</dbReference>
<dbReference type="InterPro" id="IPR017853">
    <property type="entry name" value="GH"/>
</dbReference>
<reference evidence="10 11" key="1">
    <citation type="submission" date="2020-08" db="EMBL/GenBank/DDBJ databases">
        <title>Genomic Encyclopedia of Type Strains, Phase IV (KMG-IV): sequencing the most valuable type-strain genomes for metagenomic binning, comparative biology and taxonomic classification.</title>
        <authorList>
            <person name="Goeker M."/>
        </authorList>
    </citation>
    <scope>NUCLEOTIDE SEQUENCE [LARGE SCALE GENOMIC DNA]</scope>
    <source>
        <strain evidence="10 11">DSM 45385</strain>
    </source>
</reference>
<dbReference type="Gene3D" id="2.60.40.1180">
    <property type="entry name" value="Golgi alpha-mannosidase II"/>
    <property type="match status" value="1"/>
</dbReference>
<evidence type="ECO:0000313" key="10">
    <source>
        <dbReference type="EMBL" id="MBB5079267.1"/>
    </source>
</evidence>
<dbReference type="AlphaFoldDB" id="A0A7W8A467"/>
<keyword evidence="6" id="KW-0119">Carbohydrate metabolism</keyword>
<evidence type="ECO:0000256" key="7">
    <source>
        <dbReference type="ARBA" id="ARBA00023295"/>
    </source>
</evidence>
<comment type="catalytic activity">
    <reaction evidence="1">
        <text>Hydrolysis of terminal non-reducing alpha-L-arabinofuranoside residues in alpha-L-arabinosides.</text>
        <dbReference type="EC" id="3.2.1.55"/>
    </reaction>
</comment>
<keyword evidence="5" id="KW-0378">Hydrolase</keyword>
<dbReference type="Proteomes" id="UP000568380">
    <property type="component" value="Unassembled WGS sequence"/>
</dbReference>
<dbReference type="PANTHER" id="PTHR43576:SF2">
    <property type="entry name" value="INTRACELLULAR EXO-ALPHA-L-ARABINOFURANOSIDASE 2"/>
    <property type="match status" value="1"/>
</dbReference>
<dbReference type="InterPro" id="IPR008969">
    <property type="entry name" value="CarboxyPept-like_regulatory"/>
</dbReference>
<protein>
    <recommendedName>
        <fullName evidence="4">non-reducing end alpha-L-arabinofuranosidase</fullName>
        <ecNumber evidence="4">3.2.1.55</ecNumber>
    </recommendedName>
</protein>
<evidence type="ECO:0000313" key="11">
    <source>
        <dbReference type="Proteomes" id="UP000568380"/>
    </source>
</evidence>
<dbReference type="Pfam" id="PF06964">
    <property type="entry name" value="Alpha-L-AF_C"/>
    <property type="match status" value="1"/>
</dbReference>
<dbReference type="GO" id="GO:0046556">
    <property type="term" value="F:alpha-L-arabinofuranosidase activity"/>
    <property type="evidence" value="ECO:0007669"/>
    <property type="project" value="UniProtKB-EC"/>
</dbReference>
<dbReference type="Gene3D" id="3.20.20.80">
    <property type="entry name" value="Glycosidases"/>
    <property type="match status" value="1"/>
</dbReference>
<evidence type="ECO:0000256" key="1">
    <source>
        <dbReference type="ARBA" id="ARBA00001462"/>
    </source>
</evidence>
<keyword evidence="11" id="KW-1185">Reference proteome</keyword>
<dbReference type="RefSeq" id="WP_184964771.1">
    <property type="nucleotide sequence ID" value="NZ_JACHIN010000006.1"/>
</dbReference>
<evidence type="ECO:0000256" key="2">
    <source>
        <dbReference type="ARBA" id="ARBA00007186"/>
    </source>
</evidence>
<accession>A0A7W8A467</accession>
<sequence>MVKHVLACLALLCGNIALTSAPAAATVNANVISVDASKPIGVVQPSVTGQMMEWASDSMNNAWAEKVANRSLETEPARSTLYDGFDTVDRSKWTPTSLDGAPAGTFTVSGGAAAITAAQPGRFGIMSNPVPGGRYATISVETRIVSATGTNAILSVYGGSGAFTNFAEFAIEGGVLKVHADGRPSWTGGAATTPSVLRIDVSGRDGSARTLRFFHNGTLVHTLTAFTGLPGDYRAFLYGWSGTVTADYLALTPDGTYDSFSGTALSPRWTTSRLEGTNNGSVSVSGGKATVTGGAQSRYGLLSDPIANTSVDWTTIETRLDGVTGTNGLINVYGGAGGFERFMEFGVEGGVAKVFTSDGTGNWTGGAVTLPATLTVQVSPYWSNGRLFRFFVNGVRVHELATRTDVPLQDFRLFLYGFGASTTVWDEVKVSQVHMLDRWDNHFEGGGVSGAWTPTTLEGGWGSAGAANSQMTINGAAGSRYGLMSQPLMESDVQDYAVEAKLDSYTGVNGLLNLYAGTGRGDFSKYLEFGVEAGTLRVFGDGVTPWTGPAISLPVTLRIEVGDTVSFFANGRLVHSLPKPAVLQNTEYHAFLYGFGTSVTKWDYLTWWRTDNAWRPDGHTDVATYDRERTAFNGSYAQRVDVQHTSGRRGISQGGIAVTAGRAYEVSVYLKQTGLSAPVTLALGPDTGDSPGYTPYATANVTGVAGTWSKHTVTLTPSVTDRYAKLFIGTAGTGTLWIDMAGVMPKDPAEVVHGGWRKDFVDRVAALNPGSIRWPGGIIADSYTFSDGIGPRDQRPPMYYGQWEAGWMTNDVGTDEVLGLAEALNIPVVLNVNWGQGTAATAANWVEYTNGAAGTTWGAKRGRAPYNVKTWEIGNEVWGSWTPGHTNAAAFAASYVTFRDAMAAKDATITFIGEGGDGTNNDQSWNTTMIANAGSKLDHLSIHYYSPQPLPQAYDSAAVYAASVGASAVIGDRMATVTNTILNGTSRDIKIAVTEHNAMYFNEEHRRSRSLEGALQEAGLLNLFMRRSDVNEVNAASTLMEFWDGSAIRLGNRGSFVTPTYLVQKLIADRHGPLLLPTTVTGPTYNAPAMGNLPARSGVPMLDVTSTRSADGAKLYVSVVNRDPSAAQAATINIAGAGTVGSTATVSTVGSPGYLDRNTWQQPTAIQTTTTTTTSVNAHTFPAHSFTVLTFDIAAAAVAAPVIVGKVTKTDGTPIAGATVTAGGPGVVTDASGHYRLPAAAGVRSLTVSASGYTTYVRTAVEVSALGASPLPVRLTP</sequence>
<evidence type="ECO:0000256" key="4">
    <source>
        <dbReference type="ARBA" id="ARBA00012670"/>
    </source>
</evidence>
<feature type="chain" id="PRO_5038766307" description="non-reducing end alpha-L-arabinofuranosidase" evidence="8">
    <location>
        <begin position="26"/>
        <end position="1277"/>
    </location>
</feature>
<dbReference type="GO" id="GO:0046373">
    <property type="term" value="P:L-arabinose metabolic process"/>
    <property type="evidence" value="ECO:0007669"/>
    <property type="project" value="InterPro"/>
</dbReference>
<keyword evidence="7" id="KW-0326">Glycosidase</keyword>
<dbReference type="Gene3D" id="2.60.40.1120">
    <property type="entry name" value="Carboxypeptidase-like, regulatory domain"/>
    <property type="match status" value="1"/>
</dbReference>
<dbReference type="SUPFAM" id="SSF51011">
    <property type="entry name" value="Glycosyl hydrolase domain"/>
    <property type="match status" value="1"/>
</dbReference>
<feature type="signal peptide" evidence="8">
    <location>
        <begin position="1"/>
        <end position="25"/>
    </location>
</feature>
<name>A0A7W8A467_9ACTN</name>
<keyword evidence="8" id="KW-0732">Signal</keyword>
<evidence type="ECO:0000256" key="5">
    <source>
        <dbReference type="ARBA" id="ARBA00022801"/>
    </source>
</evidence>
<feature type="domain" description="Alpha-L-arabinofuranosidase C-terminal" evidence="9">
    <location>
        <begin position="994"/>
        <end position="1185"/>
    </location>
</feature>
<dbReference type="SUPFAM" id="SSF51445">
    <property type="entry name" value="(Trans)glycosidases"/>
    <property type="match status" value="1"/>
</dbReference>
<evidence type="ECO:0000256" key="8">
    <source>
        <dbReference type="SAM" id="SignalP"/>
    </source>
</evidence>
<comment type="caution">
    <text evidence="10">The sequence shown here is derived from an EMBL/GenBank/DDBJ whole genome shotgun (WGS) entry which is preliminary data.</text>
</comment>
<dbReference type="InterPro" id="IPR003305">
    <property type="entry name" value="CenC_carb-bd"/>
</dbReference>
<comment type="subunit">
    <text evidence="3">Homohexamer; trimer of dimers.</text>
</comment>
<dbReference type="Pfam" id="PF22848">
    <property type="entry name" value="ASD1_dom"/>
    <property type="match status" value="1"/>
</dbReference>
<dbReference type="Pfam" id="PF02018">
    <property type="entry name" value="CBM_4_9"/>
    <property type="match status" value="1"/>
</dbReference>
<dbReference type="SMART" id="SM00813">
    <property type="entry name" value="Alpha-L-AF_C"/>
    <property type="match status" value="1"/>
</dbReference>
<evidence type="ECO:0000259" key="9">
    <source>
        <dbReference type="SMART" id="SM00813"/>
    </source>
</evidence>
<dbReference type="SUPFAM" id="SSF49464">
    <property type="entry name" value="Carboxypeptidase regulatory domain-like"/>
    <property type="match status" value="1"/>
</dbReference>